<name>A0A5J5IIJ2_9BACT</name>
<proteinExistence type="predicted"/>
<comment type="caution">
    <text evidence="1">The sequence shown here is derived from an EMBL/GenBank/DDBJ whole genome shotgun (WGS) entry which is preliminary data.</text>
</comment>
<gene>
    <name evidence="1" type="ORF">FW778_02155</name>
</gene>
<dbReference type="AlphaFoldDB" id="A0A5J5IIJ2"/>
<keyword evidence="2" id="KW-1185">Reference proteome</keyword>
<dbReference type="EMBL" id="VYQF01000001">
    <property type="protein sequence ID" value="KAA9040865.1"/>
    <property type="molecule type" value="Genomic_DNA"/>
</dbReference>
<reference evidence="1 2" key="1">
    <citation type="submission" date="2019-09" db="EMBL/GenBank/DDBJ databases">
        <title>Draft genome sequence of Ginsengibacter sp. BR5-29.</title>
        <authorList>
            <person name="Im W.-T."/>
        </authorList>
    </citation>
    <scope>NUCLEOTIDE SEQUENCE [LARGE SCALE GENOMIC DNA]</scope>
    <source>
        <strain evidence="1 2">BR5-29</strain>
    </source>
</reference>
<sequence length="301" mass="32141">MKKNIFIILVLAATAGCSHKITGNSPGTPGTSTTVVDTKPSITLAKGQKYVIENKITTTSNSEMQGQSMETNADVTSTYNIEVNDIKDDNYDMTNKLAAIKLNMTTMGQNVSFDSDNKEDMNGGMGSSLKDFINHPNAVVMDKSGNVIVANKPDSAKANDATSPMQMMLKQMGDPEQQGYGAKMAFLPVSKTLKTGTTWKDSTSDNGITKITNYAVKGINGNMATLSVSGTENRDTKMEMQGMEINTKTKGTFSGEETVDITTGVIVQNNSTMDASGNISVMGQEIPTKVKVVSVTTVKPL</sequence>
<protein>
    <recommendedName>
        <fullName evidence="3">Lipoprotein</fullName>
    </recommendedName>
</protein>
<evidence type="ECO:0000313" key="2">
    <source>
        <dbReference type="Proteomes" id="UP000326903"/>
    </source>
</evidence>
<dbReference type="Proteomes" id="UP000326903">
    <property type="component" value="Unassembled WGS sequence"/>
</dbReference>
<dbReference type="Pfam" id="PF19777">
    <property type="entry name" value="DUF6263"/>
    <property type="match status" value="1"/>
</dbReference>
<evidence type="ECO:0008006" key="3">
    <source>
        <dbReference type="Google" id="ProtNLM"/>
    </source>
</evidence>
<accession>A0A5J5IIJ2</accession>
<dbReference type="RefSeq" id="WP_150412953.1">
    <property type="nucleotide sequence ID" value="NZ_VYQF01000001.1"/>
</dbReference>
<dbReference type="PROSITE" id="PS51257">
    <property type="entry name" value="PROKAR_LIPOPROTEIN"/>
    <property type="match status" value="1"/>
</dbReference>
<evidence type="ECO:0000313" key="1">
    <source>
        <dbReference type="EMBL" id="KAA9040865.1"/>
    </source>
</evidence>
<organism evidence="1 2">
    <name type="scientific">Ginsengibacter hankyongi</name>
    <dbReference type="NCBI Taxonomy" id="2607284"/>
    <lineage>
        <taxon>Bacteria</taxon>
        <taxon>Pseudomonadati</taxon>
        <taxon>Bacteroidota</taxon>
        <taxon>Chitinophagia</taxon>
        <taxon>Chitinophagales</taxon>
        <taxon>Chitinophagaceae</taxon>
        <taxon>Ginsengibacter</taxon>
    </lineage>
</organism>
<dbReference type="InterPro" id="IPR046230">
    <property type="entry name" value="DUF6263"/>
</dbReference>